<dbReference type="OrthoDB" id="9806984at2"/>
<dbReference type="PANTHER" id="PTHR36698">
    <property type="entry name" value="BLL5892 PROTEIN"/>
    <property type="match status" value="1"/>
</dbReference>
<feature type="transmembrane region" description="Helical" evidence="1">
    <location>
        <begin position="6"/>
        <end position="29"/>
    </location>
</feature>
<dbReference type="PANTHER" id="PTHR36698:SF2">
    <property type="entry name" value="MCE_MLAD DOMAIN-CONTAINING PROTEIN"/>
    <property type="match status" value="1"/>
</dbReference>
<feature type="domain" description="Mce/MlaD" evidence="2">
    <location>
        <begin position="39"/>
        <end position="114"/>
    </location>
</feature>
<proteinExistence type="predicted"/>
<sequence length="350" mass="38747">MDNKVNYALVGFFVLFLGGAFIFIALWLASDRENKQWLTFQAHFNESVSGLNHNAPVKYRGVEVGKVTGISLLPAQPEKIRVLMRIDAVVPINVDTIATLKTQGITGLAFIELSGSTIEAPRLQAQAGAEYLEIQTGPSLFVRIDTAITDLLLKFETMSNGAETLMQQLKVVSERANQLISTENIQHFSETLQHLDNLGKHLLQHKESLAQVIQAVNQTTKNTQQISENIKQALPGTINQFNQATAMAITGFKNFDRVVLESEQTLLNNQETLQRTLSATARISEQIDSLVKDIKPDLQRVGGETLPGLNSTVLELRTTLVNLNRITQQLQRNPNQLIFGKPMIQPGPGE</sequence>
<reference evidence="3 4" key="1">
    <citation type="submission" date="2016-10" db="EMBL/GenBank/DDBJ databases">
        <authorList>
            <person name="de Groot N.N."/>
        </authorList>
    </citation>
    <scope>NUCLEOTIDE SEQUENCE [LARGE SCALE GENOMIC DNA]</scope>
    <source>
        <strain evidence="3">MBHS1</strain>
    </source>
</reference>
<dbReference type="InterPro" id="IPR003399">
    <property type="entry name" value="Mce/MlaD"/>
</dbReference>
<dbReference type="RefSeq" id="WP_103922366.1">
    <property type="nucleotide sequence ID" value="NZ_FMSV02000556.1"/>
</dbReference>
<evidence type="ECO:0000313" key="3">
    <source>
        <dbReference type="EMBL" id="SEH08858.1"/>
    </source>
</evidence>
<dbReference type="AlphaFoldDB" id="A0A1H6FFK4"/>
<accession>A0A1H6FFK4</accession>
<name>A0A1H6FFK4_9GAMM</name>
<evidence type="ECO:0000313" key="4">
    <source>
        <dbReference type="Proteomes" id="UP000236724"/>
    </source>
</evidence>
<keyword evidence="1" id="KW-0812">Transmembrane</keyword>
<organism evidence="3 4">
    <name type="scientific">Candidatus Venteria ishoeyi</name>
    <dbReference type="NCBI Taxonomy" id="1899563"/>
    <lineage>
        <taxon>Bacteria</taxon>
        <taxon>Pseudomonadati</taxon>
        <taxon>Pseudomonadota</taxon>
        <taxon>Gammaproteobacteria</taxon>
        <taxon>Thiotrichales</taxon>
        <taxon>Thiotrichaceae</taxon>
        <taxon>Venteria</taxon>
    </lineage>
</organism>
<evidence type="ECO:0000256" key="1">
    <source>
        <dbReference type="SAM" id="Phobius"/>
    </source>
</evidence>
<keyword evidence="1" id="KW-1133">Transmembrane helix</keyword>
<protein>
    <submittedName>
        <fullName evidence="3">Mce related protein</fullName>
    </submittedName>
</protein>
<dbReference type="EMBL" id="FMSV02000556">
    <property type="protein sequence ID" value="SEH08858.1"/>
    <property type="molecule type" value="Genomic_DNA"/>
</dbReference>
<keyword evidence="4" id="KW-1185">Reference proteome</keyword>
<dbReference type="Proteomes" id="UP000236724">
    <property type="component" value="Unassembled WGS sequence"/>
</dbReference>
<gene>
    <name evidence="3" type="ORF">MBHS_04751</name>
</gene>
<evidence type="ECO:0000259" key="2">
    <source>
        <dbReference type="Pfam" id="PF02470"/>
    </source>
</evidence>
<keyword evidence="1" id="KW-0472">Membrane</keyword>
<dbReference type="Pfam" id="PF02470">
    <property type="entry name" value="MlaD"/>
    <property type="match status" value="1"/>
</dbReference>